<dbReference type="AlphaFoldDB" id="A0A0D6PGW2"/>
<dbReference type="Proteomes" id="UP000032668">
    <property type="component" value="Unassembled WGS sequence"/>
</dbReference>
<dbReference type="PANTHER" id="PTHR40943:SF1">
    <property type="entry name" value="CYTOPLASMIC PROTEIN"/>
    <property type="match status" value="1"/>
</dbReference>
<accession>A0A0D6PGW2</accession>
<sequence>MTKLALLPRAGIAEWEKIPAEKVLEGEPMARTFVLYENTARKLAAGEWEASPGKWRIAYSEWEYMEIISGACVVEGDDGRRIEAGPGDKFVIEPGFTGTWEVRAHMRKSWVIHE</sequence>
<dbReference type="STRING" id="1120923.SAMN02746095_01502"/>
<dbReference type="OrthoDB" id="9799053at2"/>
<dbReference type="Pfam" id="PF05899">
    <property type="entry name" value="Cupin_3"/>
    <property type="match status" value="1"/>
</dbReference>
<dbReference type="InterPro" id="IPR014710">
    <property type="entry name" value="RmlC-like_jellyroll"/>
</dbReference>
<proteinExistence type="predicted"/>
<name>A0A0D6PGW2_9PROT</name>
<dbReference type="PANTHER" id="PTHR40943">
    <property type="entry name" value="CYTOPLASMIC PROTEIN-RELATED"/>
    <property type="match status" value="1"/>
</dbReference>
<feature type="domain" description="(S)-ureidoglycine aminohydrolase cupin" evidence="1">
    <location>
        <begin position="44"/>
        <end position="109"/>
    </location>
</feature>
<evidence type="ECO:0000313" key="3">
    <source>
        <dbReference type="Proteomes" id="UP000032668"/>
    </source>
</evidence>
<protein>
    <recommendedName>
        <fullName evidence="1">(S)-ureidoglycine aminohydrolase cupin domain-containing protein</fullName>
    </recommendedName>
</protein>
<evidence type="ECO:0000259" key="1">
    <source>
        <dbReference type="Pfam" id="PF05899"/>
    </source>
</evidence>
<reference evidence="2 3" key="1">
    <citation type="submission" date="2012-11" db="EMBL/GenBank/DDBJ databases">
        <title>Whole genome sequence of Acidocella aminolytica 101 = DSM 11237.</title>
        <authorList>
            <person name="Azuma Y."/>
            <person name="Higashiura N."/>
            <person name="Hirakawa H."/>
            <person name="Matsushita K."/>
        </authorList>
    </citation>
    <scope>NUCLEOTIDE SEQUENCE [LARGE SCALE GENOMIC DNA]</scope>
    <source>
        <strain evidence="3">101 / DSM 11237</strain>
    </source>
</reference>
<dbReference type="InterPro" id="IPR008579">
    <property type="entry name" value="UGlyAH_Cupin_dom"/>
</dbReference>
<dbReference type="SUPFAM" id="SSF51182">
    <property type="entry name" value="RmlC-like cupins"/>
    <property type="match status" value="1"/>
</dbReference>
<dbReference type="InterPro" id="IPR011051">
    <property type="entry name" value="RmlC_Cupin_sf"/>
</dbReference>
<evidence type="ECO:0000313" key="2">
    <source>
        <dbReference type="EMBL" id="GAN81010.1"/>
    </source>
</evidence>
<dbReference type="EMBL" id="BANC01000068">
    <property type="protein sequence ID" value="GAN81010.1"/>
    <property type="molecule type" value="Genomic_DNA"/>
</dbReference>
<comment type="caution">
    <text evidence="2">The sequence shown here is derived from an EMBL/GenBank/DDBJ whole genome shotgun (WGS) entry which is preliminary data.</text>
</comment>
<gene>
    <name evidence="2" type="ORF">Aam_070_012</name>
</gene>
<keyword evidence="3" id="KW-1185">Reference proteome</keyword>
<dbReference type="CDD" id="cd02227">
    <property type="entry name" value="cupin_TM1112-like"/>
    <property type="match status" value="1"/>
</dbReference>
<dbReference type="RefSeq" id="WP_048879396.1">
    <property type="nucleotide sequence ID" value="NZ_BANC01000068.1"/>
</dbReference>
<dbReference type="Gene3D" id="2.60.120.10">
    <property type="entry name" value="Jelly Rolls"/>
    <property type="match status" value="1"/>
</dbReference>
<organism evidence="2 3">
    <name type="scientific">Acidocella aminolytica 101 = DSM 11237</name>
    <dbReference type="NCBI Taxonomy" id="1120923"/>
    <lineage>
        <taxon>Bacteria</taxon>
        <taxon>Pseudomonadati</taxon>
        <taxon>Pseudomonadota</taxon>
        <taxon>Alphaproteobacteria</taxon>
        <taxon>Acetobacterales</taxon>
        <taxon>Acidocellaceae</taxon>
        <taxon>Acidocella</taxon>
    </lineage>
</organism>